<keyword evidence="6 8" id="KW-0472">Membrane</keyword>
<evidence type="ECO:0000256" key="8">
    <source>
        <dbReference type="SAM" id="Phobius"/>
    </source>
</evidence>
<comment type="caution">
    <text evidence="9">The sequence shown here is derived from an EMBL/GenBank/DDBJ whole genome shotgun (WGS) entry which is preliminary data.</text>
</comment>
<organism evidence="9 10">
    <name type="scientific">Elysia marginata</name>
    <dbReference type="NCBI Taxonomy" id="1093978"/>
    <lineage>
        <taxon>Eukaryota</taxon>
        <taxon>Metazoa</taxon>
        <taxon>Spiralia</taxon>
        <taxon>Lophotrochozoa</taxon>
        <taxon>Mollusca</taxon>
        <taxon>Gastropoda</taxon>
        <taxon>Heterobranchia</taxon>
        <taxon>Euthyneura</taxon>
        <taxon>Panpulmonata</taxon>
        <taxon>Sacoglossa</taxon>
        <taxon>Placobranchoidea</taxon>
        <taxon>Plakobranchidae</taxon>
        <taxon>Elysia</taxon>
    </lineage>
</organism>
<keyword evidence="10" id="KW-1185">Reference proteome</keyword>
<evidence type="ECO:0000256" key="6">
    <source>
        <dbReference type="ARBA" id="ARBA00023136"/>
    </source>
</evidence>
<comment type="subcellular location">
    <subcellularLocation>
        <location evidence="1">Membrane</location>
        <topology evidence="1">Multi-pass membrane protein</topology>
    </subcellularLocation>
</comment>
<keyword evidence="3" id="KW-0597">Phosphoprotein</keyword>
<evidence type="ECO:0000256" key="1">
    <source>
        <dbReference type="ARBA" id="ARBA00004141"/>
    </source>
</evidence>
<dbReference type="EMBL" id="BMAT01007730">
    <property type="protein sequence ID" value="GFR70125.1"/>
    <property type="molecule type" value="Genomic_DNA"/>
</dbReference>
<reference evidence="9 10" key="1">
    <citation type="journal article" date="2021" name="Elife">
        <title>Chloroplast acquisition without the gene transfer in kleptoplastic sea slugs, Plakobranchus ocellatus.</title>
        <authorList>
            <person name="Maeda T."/>
            <person name="Takahashi S."/>
            <person name="Yoshida T."/>
            <person name="Shimamura S."/>
            <person name="Takaki Y."/>
            <person name="Nagai Y."/>
            <person name="Toyoda A."/>
            <person name="Suzuki Y."/>
            <person name="Arimoto A."/>
            <person name="Ishii H."/>
            <person name="Satoh N."/>
            <person name="Nishiyama T."/>
            <person name="Hasebe M."/>
            <person name="Maruyama T."/>
            <person name="Minagawa J."/>
            <person name="Obokata J."/>
            <person name="Shigenobu S."/>
        </authorList>
    </citation>
    <scope>NUCLEOTIDE SEQUENCE [LARGE SCALE GENOMIC DNA]</scope>
</reference>
<dbReference type="Pfam" id="PF14936">
    <property type="entry name" value="p53-inducible11"/>
    <property type="match status" value="1"/>
</dbReference>
<proteinExistence type="predicted"/>
<name>A0AAV4FB20_9GAST</name>
<dbReference type="PANTHER" id="PTHR31584">
    <property type="entry name" value="TUMOR PROTEIN P53-INDUCIBLE PROTEIN 11"/>
    <property type="match status" value="1"/>
</dbReference>
<protein>
    <recommendedName>
        <fullName evidence="2">Tumor protein p53-inducible protein 11</fullName>
    </recommendedName>
    <alternativeName>
        <fullName evidence="7">p53-induced gene 11 protein</fullName>
    </alternativeName>
</protein>
<sequence length="215" mass="21985">MALALMFSVVGAWAILFPSHLFASAAEVADGDHVTYPVRLYGGALISLSLVFWMTLSSQDRDTIRMCLLASIVYFSIQIVVTIGHLLVYSRPPEQRYNLTVLLASRAMFALTSAFYQWALTQRKFCPGGANSSSLRRNTSSGKDLGAAGGGSFGAGGGGGGGGGGRAVATAALYNGTGGYNNAGLGFAVGGGGCVDGEDAGAGVSRGDGVKLKDI</sequence>
<evidence type="ECO:0000313" key="9">
    <source>
        <dbReference type="EMBL" id="GFR70125.1"/>
    </source>
</evidence>
<evidence type="ECO:0000256" key="3">
    <source>
        <dbReference type="ARBA" id="ARBA00022553"/>
    </source>
</evidence>
<gene>
    <name evidence="9" type="ORF">ElyMa_003776500</name>
</gene>
<evidence type="ECO:0000256" key="5">
    <source>
        <dbReference type="ARBA" id="ARBA00022989"/>
    </source>
</evidence>
<accession>A0AAV4FB20</accession>
<evidence type="ECO:0000256" key="2">
    <source>
        <dbReference type="ARBA" id="ARBA00019449"/>
    </source>
</evidence>
<dbReference type="PANTHER" id="PTHR31584:SF1">
    <property type="entry name" value="TUMOR PROTEIN P53-INDUCIBLE PROTEIN 11"/>
    <property type="match status" value="1"/>
</dbReference>
<keyword evidence="4 8" id="KW-0812">Transmembrane</keyword>
<feature type="transmembrane region" description="Helical" evidence="8">
    <location>
        <begin position="38"/>
        <end position="56"/>
    </location>
</feature>
<evidence type="ECO:0000256" key="4">
    <source>
        <dbReference type="ARBA" id="ARBA00022692"/>
    </source>
</evidence>
<evidence type="ECO:0000256" key="7">
    <source>
        <dbReference type="ARBA" id="ARBA00032100"/>
    </source>
</evidence>
<evidence type="ECO:0000313" key="10">
    <source>
        <dbReference type="Proteomes" id="UP000762676"/>
    </source>
</evidence>
<feature type="transmembrane region" description="Helical" evidence="8">
    <location>
        <begin position="96"/>
        <end position="116"/>
    </location>
</feature>
<feature type="transmembrane region" description="Helical" evidence="8">
    <location>
        <begin position="68"/>
        <end position="90"/>
    </location>
</feature>
<dbReference type="GO" id="GO:0016020">
    <property type="term" value="C:membrane"/>
    <property type="evidence" value="ECO:0007669"/>
    <property type="project" value="UniProtKB-SubCell"/>
</dbReference>
<dbReference type="Proteomes" id="UP000762676">
    <property type="component" value="Unassembled WGS sequence"/>
</dbReference>
<keyword evidence="5 8" id="KW-1133">Transmembrane helix</keyword>
<dbReference type="AlphaFoldDB" id="A0AAV4FB20"/>
<dbReference type="InterPro" id="IPR028266">
    <property type="entry name" value="TP53I11"/>
</dbReference>